<keyword evidence="2" id="KW-1185">Reference proteome</keyword>
<evidence type="ECO:0000313" key="1">
    <source>
        <dbReference type="EMBL" id="MFC7321589.1"/>
    </source>
</evidence>
<organism evidence="1 2">
    <name type="scientific">Halobacillus campisalis</name>
    <dbReference type="NCBI Taxonomy" id="435909"/>
    <lineage>
        <taxon>Bacteria</taxon>
        <taxon>Bacillati</taxon>
        <taxon>Bacillota</taxon>
        <taxon>Bacilli</taxon>
        <taxon>Bacillales</taxon>
        <taxon>Bacillaceae</taxon>
        <taxon>Halobacillus</taxon>
    </lineage>
</organism>
<name>A0ABW2K4E4_9BACI</name>
<gene>
    <name evidence="1" type="ORF">ACFQMN_11955</name>
</gene>
<proteinExistence type="predicted"/>
<dbReference type="EMBL" id="JBHTBY010000010">
    <property type="protein sequence ID" value="MFC7321589.1"/>
    <property type="molecule type" value="Genomic_DNA"/>
</dbReference>
<dbReference type="InterPro" id="IPR025372">
    <property type="entry name" value="DUF4362"/>
</dbReference>
<reference evidence="2" key="1">
    <citation type="journal article" date="2019" name="Int. J. Syst. Evol. Microbiol.">
        <title>The Global Catalogue of Microorganisms (GCM) 10K type strain sequencing project: providing services to taxonomists for standard genome sequencing and annotation.</title>
        <authorList>
            <consortium name="The Broad Institute Genomics Platform"/>
            <consortium name="The Broad Institute Genome Sequencing Center for Infectious Disease"/>
            <person name="Wu L."/>
            <person name="Ma J."/>
        </authorList>
    </citation>
    <scope>NUCLEOTIDE SEQUENCE [LARGE SCALE GENOMIC DNA]</scope>
    <source>
        <strain evidence="2">CCUG 73951</strain>
    </source>
</reference>
<accession>A0ABW2K4E4</accession>
<sequence>MSLLIFLAAGCSVQIAGISDEFKGYNQQDHNVIESHGQIDNPQYLDEFIRSVDKGEDAEVRIVSYTSEGDPVFKDLNFNGEEIEYKLDTTQDQFGADKVSKKKCKEINRIDRTKETVYEVSCGKNTSPIDLLTIDYDANRQDSFEIDFSYDNGNRVNISTQKQSLTVQSDENIITQNGFQFTEAQLNQIYKLLVLENYMEEKDLSARCSQSPDYSMTVTINGGQRVFEWSDCDEGADVADMTQMAERVIDIIEKTQSYRNVFE</sequence>
<protein>
    <submittedName>
        <fullName evidence="1">DUF4362 domain-containing protein</fullName>
    </submittedName>
</protein>
<dbReference type="Pfam" id="PF14275">
    <property type="entry name" value="DUF4362"/>
    <property type="match status" value="1"/>
</dbReference>
<evidence type="ECO:0000313" key="2">
    <source>
        <dbReference type="Proteomes" id="UP001596494"/>
    </source>
</evidence>
<comment type="caution">
    <text evidence="1">The sequence shown here is derived from an EMBL/GenBank/DDBJ whole genome shotgun (WGS) entry which is preliminary data.</text>
</comment>
<dbReference type="RefSeq" id="WP_289216842.1">
    <property type="nucleotide sequence ID" value="NZ_JAPVRC010000009.1"/>
</dbReference>
<dbReference type="Proteomes" id="UP001596494">
    <property type="component" value="Unassembled WGS sequence"/>
</dbReference>